<organism evidence="4 5">
    <name type="scientific">Methylomonas methanica</name>
    <dbReference type="NCBI Taxonomy" id="421"/>
    <lineage>
        <taxon>Bacteria</taxon>
        <taxon>Pseudomonadati</taxon>
        <taxon>Pseudomonadota</taxon>
        <taxon>Gammaproteobacteria</taxon>
        <taxon>Methylococcales</taxon>
        <taxon>Methylococcaceae</taxon>
        <taxon>Methylomonas</taxon>
    </lineage>
</organism>
<evidence type="ECO:0000313" key="5">
    <source>
        <dbReference type="Proteomes" id="UP000077763"/>
    </source>
</evidence>
<dbReference type="GO" id="GO:0032263">
    <property type="term" value="P:GMP salvage"/>
    <property type="evidence" value="ECO:0007669"/>
    <property type="project" value="TreeGrafter"/>
</dbReference>
<protein>
    <submittedName>
        <fullName evidence="4">Hypoxanthine-guanine phosphoribosyltransferase</fullName>
    </submittedName>
</protein>
<sequence length="184" mass="20230">MNPTLEEIDTVKQQALLLHSVEEVEAALDCMASAITDKLQNSNPLVLCVINGGIIATGKLLPRLEFPLNLDSVHASRYRNTTSGSDIHWLFKPTTPLAGRTVLVVDDILDEGHTLHAIVEYCREQGASAIYTAALFDKDLQVTKPIKPDFIGLTVANHYLFGYGMDYKGYLRNAPGVFACKEVL</sequence>
<keyword evidence="4" id="KW-0808">Transferase</keyword>
<dbReference type="GO" id="GO:0000287">
    <property type="term" value="F:magnesium ion binding"/>
    <property type="evidence" value="ECO:0007669"/>
    <property type="project" value="TreeGrafter"/>
</dbReference>
<dbReference type="NCBIfam" id="NF006605">
    <property type="entry name" value="PRK09162.1"/>
    <property type="match status" value="1"/>
</dbReference>
<dbReference type="CDD" id="cd06223">
    <property type="entry name" value="PRTases_typeI"/>
    <property type="match status" value="1"/>
</dbReference>
<name>A0A177MAA3_METMH</name>
<dbReference type="Pfam" id="PF00156">
    <property type="entry name" value="Pribosyltran"/>
    <property type="match status" value="1"/>
</dbReference>
<dbReference type="AlphaFoldDB" id="A0A177MAA3"/>
<dbReference type="InterPro" id="IPR050408">
    <property type="entry name" value="HGPRT"/>
</dbReference>
<dbReference type="InterPro" id="IPR029057">
    <property type="entry name" value="PRTase-like"/>
</dbReference>
<dbReference type="Proteomes" id="UP000077763">
    <property type="component" value="Unassembled WGS sequence"/>
</dbReference>
<accession>A0A177MAA3</accession>
<dbReference type="PANTHER" id="PTHR43340:SF1">
    <property type="entry name" value="HYPOXANTHINE PHOSPHORIBOSYLTRANSFERASE"/>
    <property type="match status" value="1"/>
</dbReference>
<dbReference type="RefSeq" id="WP_064037074.1">
    <property type="nucleotide sequence ID" value="NZ_LUUH01000061.1"/>
</dbReference>
<dbReference type="PANTHER" id="PTHR43340">
    <property type="entry name" value="HYPOXANTHINE-GUANINE PHOSPHORIBOSYLTRANSFERASE"/>
    <property type="match status" value="1"/>
</dbReference>
<proteinExistence type="predicted"/>
<dbReference type="GO" id="GO:0006178">
    <property type="term" value="P:guanine salvage"/>
    <property type="evidence" value="ECO:0007669"/>
    <property type="project" value="TreeGrafter"/>
</dbReference>
<dbReference type="GO" id="GO:0004422">
    <property type="term" value="F:hypoxanthine phosphoribosyltransferase activity"/>
    <property type="evidence" value="ECO:0007669"/>
    <property type="project" value="TreeGrafter"/>
</dbReference>
<evidence type="ECO:0000256" key="1">
    <source>
        <dbReference type="ARBA" id="ARBA00048811"/>
    </source>
</evidence>
<dbReference type="GO" id="GO:0005829">
    <property type="term" value="C:cytosol"/>
    <property type="evidence" value="ECO:0007669"/>
    <property type="project" value="TreeGrafter"/>
</dbReference>
<dbReference type="EMBL" id="LUUH01000061">
    <property type="protein sequence ID" value="OAI02648.1"/>
    <property type="molecule type" value="Genomic_DNA"/>
</dbReference>
<comment type="caution">
    <text evidence="4">The sequence shown here is derived from an EMBL/GenBank/DDBJ whole genome shotgun (WGS) entry which is preliminary data.</text>
</comment>
<keyword evidence="4" id="KW-0328">Glycosyltransferase</keyword>
<dbReference type="Gene3D" id="3.40.50.2020">
    <property type="match status" value="1"/>
</dbReference>
<reference evidence="4 5" key="1">
    <citation type="submission" date="2016-03" db="EMBL/GenBank/DDBJ databases">
        <authorList>
            <person name="Ploux O."/>
        </authorList>
    </citation>
    <scope>NUCLEOTIDE SEQUENCE [LARGE SCALE GENOMIC DNA]</scope>
    <source>
        <strain evidence="4 5">R-45371</strain>
    </source>
</reference>
<evidence type="ECO:0000256" key="2">
    <source>
        <dbReference type="ARBA" id="ARBA00049402"/>
    </source>
</evidence>
<dbReference type="GO" id="GO:0046100">
    <property type="term" value="P:hypoxanthine metabolic process"/>
    <property type="evidence" value="ECO:0007669"/>
    <property type="project" value="TreeGrafter"/>
</dbReference>
<dbReference type="SUPFAM" id="SSF53271">
    <property type="entry name" value="PRTase-like"/>
    <property type="match status" value="1"/>
</dbReference>
<evidence type="ECO:0000313" key="4">
    <source>
        <dbReference type="EMBL" id="OAI02648.1"/>
    </source>
</evidence>
<comment type="catalytic activity">
    <reaction evidence="2">
        <text>IMP + diphosphate = hypoxanthine + 5-phospho-alpha-D-ribose 1-diphosphate</text>
        <dbReference type="Rhea" id="RHEA:17973"/>
        <dbReference type="ChEBI" id="CHEBI:17368"/>
        <dbReference type="ChEBI" id="CHEBI:33019"/>
        <dbReference type="ChEBI" id="CHEBI:58017"/>
        <dbReference type="ChEBI" id="CHEBI:58053"/>
        <dbReference type="EC" id="2.4.2.8"/>
    </reaction>
    <physiologicalReaction direction="right-to-left" evidence="2">
        <dbReference type="Rhea" id="RHEA:17975"/>
    </physiologicalReaction>
</comment>
<evidence type="ECO:0000259" key="3">
    <source>
        <dbReference type="Pfam" id="PF00156"/>
    </source>
</evidence>
<dbReference type="InterPro" id="IPR000836">
    <property type="entry name" value="PRTase_dom"/>
</dbReference>
<gene>
    <name evidence="4" type="ORF">A1353_15485</name>
</gene>
<dbReference type="GO" id="GO:0032264">
    <property type="term" value="P:IMP salvage"/>
    <property type="evidence" value="ECO:0007669"/>
    <property type="project" value="TreeGrafter"/>
</dbReference>
<comment type="catalytic activity">
    <reaction evidence="1">
        <text>GMP + diphosphate = guanine + 5-phospho-alpha-D-ribose 1-diphosphate</text>
        <dbReference type="Rhea" id="RHEA:25424"/>
        <dbReference type="ChEBI" id="CHEBI:16235"/>
        <dbReference type="ChEBI" id="CHEBI:33019"/>
        <dbReference type="ChEBI" id="CHEBI:58017"/>
        <dbReference type="ChEBI" id="CHEBI:58115"/>
        <dbReference type="EC" id="2.4.2.8"/>
    </reaction>
    <physiologicalReaction direction="right-to-left" evidence="1">
        <dbReference type="Rhea" id="RHEA:25426"/>
    </physiologicalReaction>
</comment>
<feature type="domain" description="Phosphoribosyltransferase" evidence="3">
    <location>
        <begin position="22"/>
        <end position="167"/>
    </location>
</feature>